<gene>
    <name evidence="8" type="ORF">CMV_028828</name>
</gene>
<keyword evidence="2 6" id="KW-0813">Transport</keyword>
<comment type="subcellular location">
    <subcellularLocation>
        <location evidence="1">Membrane</location>
        <topology evidence="1">Multi-pass membrane protein</topology>
    </subcellularLocation>
</comment>
<comment type="similarity">
    <text evidence="6">Belongs to the MIP/aquaporin (TC 1.A.8) family.</text>
</comment>
<dbReference type="GO" id="GO:0016020">
    <property type="term" value="C:membrane"/>
    <property type="evidence" value="ECO:0007669"/>
    <property type="project" value="UniProtKB-SubCell"/>
</dbReference>
<dbReference type="Proteomes" id="UP000737018">
    <property type="component" value="Unassembled WGS sequence"/>
</dbReference>
<dbReference type="SUPFAM" id="SSF81338">
    <property type="entry name" value="Aquaporin-like"/>
    <property type="match status" value="1"/>
</dbReference>
<dbReference type="EMBL" id="JRKL02012552">
    <property type="protein sequence ID" value="KAF3944733.1"/>
    <property type="molecule type" value="Genomic_DNA"/>
</dbReference>
<dbReference type="CDD" id="cd00333">
    <property type="entry name" value="MIP"/>
    <property type="match status" value="1"/>
</dbReference>
<feature type="transmembrane region" description="Helical" evidence="7">
    <location>
        <begin position="209"/>
        <end position="227"/>
    </location>
</feature>
<dbReference type="PRINTS" id="PR00783">
    <property type="entry name" value="MINTRINSICP"/>
</dbReference>
<protein>
    <submittedName>
        <fullName evidence="8">Uncharacterized protein</fullName>
    </submittedName>
</protein>
<dbReference type="InterPro" id="IPR000425">
    <property type="entry name" value="MIP"/>
</dbReference>
<keyword evidence="9" id="KW-1185">Reference proteome</keyword>
<dbReference type="InterPro" id="IPR023271">
    <property type="entry name" value="Aquaporin-like"/>
</dbReference>
<dbReference type="NCBIfam" id="TIGR00861">
    <property type="entry name" value="MIP"/>
    <property type="match status" value="1"/>
</dbReference>
<dbReference type="PANTHER" id="PTHR45724:SF13">
    <property type="entry name" value="AQUAPORIN NIP1-1-RELATED"/>
    <property type="match status" value="1"/>
</dbReference>
<evidence type="ECO:0000313" key="9">
    <source>
        <dbReference type="Proteomes" id="UP000737018"/>
    </source>
</evidence>
<keyword evidence="4 7" id="KW-1133">Transmembrane helix</keyword>
<organism evidence="8 9">
    <name type="scientific">Castanea mollissima</name>
    <name type="common">Chinese chestnut</name>
    <dbReference type="NCBI Taxonomy" id="60419"/>
    <lineage>
        <taxon>Eukaryota</taxon>
        <taxon>Viridiplantae</taxon>
        <taxon>Streptophyta</taxon>
        <taxon>Embryophyta</taxon>
        <taxon>Tracheophyta</taxon>
        <taxon>Spermatophyta</taxon>
        <taxon>Magnoliopsida</taxon>
        <taxon>eudicotyledons</taxon>
        <taxon>Gunneridae</taxon>
        <taxon>Pentapetalae</taxon>
        <taxon>rosids</taxon>
        <taxon>fabids</taxon>
        <taxon>Fagales</taxon>
        <taxon>Fagaceae</taxon>
        <taxon>Castanea</taxon>
    </lineage>
</organism>
<dbReference type="GO" id="GO:0015267">
    <property type="term" value="F:channel activity"/>
    <property type="evidence" value="ECO:0007669"/>
    <property type="project" value="InterPro"/>
</dbReference>
<evidence type="ECO:0000256" key="6">
    <source>
        <dbReference type="RuleBase" id="RU000477"/>
    </source>
</evidence>
<evidence type="ECO:0000256" key="7">
    <source>
        <dbReference type="SAM" id="Phobius"/>
    </source>
</evidence>
<reference evidence="8" key="1">
    <citation type="submission" date="2020-03" db="EMBL/GenBank/DDBJ databases">
        <title>Castanea mollissima Vanexum genome sequencing.</title>
        <authorList>
            <person name="Staton M."/>
        </authorList>
    </citation>
    <scope>NUCLEOTIDE SEQUENCE</scope>
    <source>
        <tissue evidence="8">Leaf</tissue>
    </source>
</reference>
<keyword evidence="3 6" id="KW-0812">Transmembrane</keyword>
<feature type="transmembrane region" description="Helical" evidence="7">
    <location>
        <begin position="239"/>
        <end position="258"/>
    </location>
</feature>
<evidence type="ECO:0000313" key="8">
    <source>
        <dbReference type="EMBL" id="KAF3944733.1"/>
    </source>
</evidence>
<feature type="transmembrane region" description="Helical" evidence="7">
    <location>
        <begin position="169"/>
        <end position="189"/>
    </location>
</feature>
<feature type="transmembrane region" description="Helical" evidence="7">
    <location>
        <begin position="278"/>
        <end position="299"/>
    </location>
</feature>
<comment type="caution">
    <text evidence="8">The sequence shown here is derived from an EMBL/GenBank/DDBJ whole genome shotgun (WGS) entry which is preliminary data.</text>
</comment>
<evidence type="ECO:0000256" key="4">
    <source>
        <dbReference type="ARBA" id="ARBA00022989"/>
    </source>
</evidence>
<sequence>MRAKAEQSPTLALICSLSSHSSFPFVSKGMAENSRINDNHGVVLNVENDCITRDRPTLATKPNHESGSRNSIPFMKKVSPRLRVSTAFMQKLVAEVLATYIMIFAGCAAVLTNLNYENVVGLVGISMVWGLVVMALVYTVGHVSGAHFNPGVTISFAIYKRFPWKQVPAYIFAQVLGSTLASGTLRLIFNGHENQFFGTMPAGSNLQAFVTEFIITFILLFIISGVATDPRAVGQLGGFVVGSTVLLNVLFAGPITGASMNPARSLGPAIIHNKYKGLWIYIIAPILGAISGVSAYNVLRLTDKPVPEITEAKSFLTESKN</sequence>
<dbReference type="Pfam" id="PF00230">
    <property type="entry name" value="MIP"/>
    <property type="match status" value="1"/>
</dbReference>
<proteinExistence type="inferred from homology"/>
<evidence type="ECO:0000256" key="2">
    <source>
        <dbReference type="ARBA" id="ARBA00022448"/>
    </source>
</evidence>
<dbReference type="AlphaFoldDB" id="A0A8J4Q7C3"/>
<dbReference type="OrthoDB" id="3222at2759"/>
<accession>A0A8J4Q7C3</accession>
<name>A0A8J4Q7C3_9ROSI</name>
<evidence type="ECO:0000256" key="3">
    <source>
        <dbReference type="ARBA" id="ARBA00022692"/>
    </source>
</evidence>
<dbReference type="PANTHER" id="PTHR45724">
    <property type="entry name" value="AQUAPORIN NIP2-1"/>
    <property type="match status" value="1"/>
</dbReference>
<feature type="transmembrane region" description="Helical" evidence="7">
    <location>
        <begin position="120"/>
        <end position="140"/>
    </location>
</feature>
<evidence type="ECO:0000256" key="5">
    <source>
        <dbReference type="ARBA" id="ARBA00023136"/>
    </source>
</evidence>
<dbReference type="Gene3D" id="1.20.1080.10">
    <property type="entry name" value="Glycerol uptake facilitator protein"/>
    <property type="match status" value="1"/>
</dbReference>
<feature type="transmembrane region" description="Helical" evidence="7">
    <location>
        <begin position="92"/>
        <end position="114"/>
    </location>
</feature>
<dbReference type="InterPro" id="IPR034294">
    <property type="entry name" value="Aquaporin_transptr"/>
</dbReference>
<evidence type="ECO:0000256" key="1">
    <source>
        <dbReference type="ARBA" id="ARBA00004141"/>
    </source>
</evidence>
<keyword evidence="5 7" id="KW-0472">Membrane</keyword>